<dbReference type="Proteomes" id="UP000254131">
    <property type="component" value="Unassembled WGS sequence"/>
</dbReference>
<name>A0AAX2M296_CAMJU</name>
<gene>
    <name evidence="1" type="ORF">NCTC13105_01532</name>
</gene>
<evidence type="ECO:0000313" key="1">
    <source>
        <dbReference type="EMBL" id="SUW93663.1"/>
    </source>
</evidence>
<reference evidence="1 2" key="1">
    <citation type="submission" date="2018-06" db="EMBL/GenBank/DDBJ databases">
        <authorList>
            <consortium name="Pathogen Informatics"/>
            <person name="Doyle S."/>
        </authorList>
    </citation>
    <scope>NUCLEOTIDE SEQUENCE [LARGE SCALE GENOMIC DNA]</scope>
    <source>
        <strain evidence="1 2">NCTC13105</strain>
    </source>
</reference>
<sequence>MELLGKVIIKNNSGVRDYALESKLNKNLKGKVITTKNVENEIYKINEIYGIQTNANLQSGDGCGESDVIIEVKKGEIVQL</sequence>
<organism evidence="1 2">
    <name type="scientific">Campylobacter jejuni</name>
    <dbReference type="NCBI Taxonomy" id="197"/>
    <lineage>
        <taxon>Bacteria</taxon>
        <taxon>Pseudomonadati</taxon>
        <taxon>Campylobacterota</taxon>
        <taxon>Epsilonproteobacteria</taxon>
        <taxon>Campylobacterales</taxon>
        <taxon>Campylobacteraceae</taxon>
        <taxon>Campylobacter</taxon>
    </lineage>
</organism>
<dbReference type="RefSeq" id="WP_032598091.1">
    <property type="nucleotide sequence ID" value="NZ_AP028335.1"/>
</dbReference>
<accession>A0AAX2M296</accession>
<dbReference type="AlphaFoldDB" id="A0AAX2M296"/>
<evidence type="ECO:0000313" key="2">
    <source>
        <dbReference type="Proteomes" id="UP000254131"/>
    </source>
</evidence>
<evidence type="ECO:0008006" key="3">
    <source>
        <dbReference type="Google" id="ProtNLM"/>
    </source>
</evidence>
<proteinExistence type="predicted"/>
<dbReference type="EMBL" id="UFVB01000001">
    <property type="protein sequence ID" value="SUW93663.1"/>
    <property type="molecule type" value="Genomic_DNA"/>
</dbReference>
<comment type="caution">
    <text evidence="1">The sequence shown here is derived from an EMBL/GenBank/DDBJ whole genome shotgun (WGS) entry which is preliminary data.</text>
</comment>
<protein>
    <recommendedName>
        <fullName evidence="3">ShlB/FhaC/HecB family hemolysin secretion/activation protein</fullName>
    </recommendedName>
</protein>